<accession>A0A1A9ZWD4</accession>
<dbReference type="VEuPathDB" id="VectorBase:GPAI027128"/>
<organism evidence="2 3">
    <name type="scientific">Glossina pallidipes</name>
    <name type="common">Tsetse fly</name>
    <dbReference type="NCBI Taxonomy" id="7398"/>
    <lineage>
        <taxon>Eukaryota</taxon>
        <taxon>Metazoa</taxon>
        <taxon>Ecdysozoa</taxon>
        <taxon>Arthropoda</taxon>
        <taxon>Hexapoda</taxon>
        <taxon>Insecta</taxon>
        <taxon>Pterygota</taxon>
        <taxon>Neoptera</taxon>
        <taxon>Endopterygota</taxon>
        <taxon>Diptera</taxon>
        <taxon>Brachycera</taxon>
        <taxon>Muscomorpha</taxon>
        <taxon>Hippoboscoidea</taxon>
        <taxon>Glossinidae</taxon>
        <taxon>Glossina</taxon>
    </lineage>
</organism>
<feature type="region of interest" description="Disordered" evidence="1">
    <location>
        <begin position="202"/>
        <end position="222"/>
    </location>
</feature>
<reference evidence="2" key="2">
    <citation type="submission" date="2020-05" db="UniProtKB">
        <authorList>
            <consortium name="EnsemblMetazoa"/>
        </authorList>
    </citation>
    <scope>IDENTIFICATION</scope>
    <source>
        <strain evidence="2">IAEA</strain>
    </source>
</reference>
<sequence length="222" mass="25829">MNNVPNGLFSRLLMKYPKLWGINSEWVNWDVDAKQLAATLTEKSGHLITTKDVRNKVRAIKLALNRLNRLDQKKTRPLTLQAFLWYAIKLGLRHAADKITKQIIYDEKLLESKYSGNLQYFDKTDKVDRRWLRHINELTEQTKEIRDRYPKDFATVEEIVDETDELVMATGEPGTNNIIQSPANIDLDIDIDIYEQGLSTSTAAAELPQQQEEHQQQRKQHQ</sequence>
<proteinExistence type="predicted"/>
<evidence type="ECO:0000313" key="3">
    <source>
        <dbReference type="Proteomes" id="UP000092445"/>
    </source>
</evidence>
<dbReference type="AlphaFoldDB" id="A0A1A9ZWD4"/>
<dbReference type="Proteomes" id="UP000092445">
    <property type="component" value="Unassembled WGS sequence"/>
</dbReference>
<dbReference type="EnsemblMetazoa" id="GPAI027128-RA">
    <property type="protein sequence ID" value="GPAI027128-PA"/>
    <property type="gene ID" value="GPAI027128"/>
</dbReference>
<protein>
    <submittedName>
        <fullName evidence="2">Uncharacterized protein</fullName>
    </submittedName>
</protein>
<name>A0A1A9ZWD4_GLOPL</name>
<evidence type="ECO:0000313" key="2">
    <source>
        <dbReference type="EnsemblMetazoa" id="GPAI027128-PA"/>
    </source>
</evidence>
<reference evidence="3" key="1">
    <citation type="submission" date="2014-03" db="EMBL/GenBank/DDBJ databases">
        <authorList>
            <person name="Aksoy S."/>
            <person name="Warren W."/>
            <person name="Wilson R.K."/>
        </authorList>
    </citation>
    <scope>NUCLEOTIDE SEQUENCE [LARGE SCALE GENOMIC DNA]</scope>
    <source>
        <strain evidence="3">IAEA</strain>
    </source>
</reference>
<evidence type="ECO:0000256" key="1">
    <source>
        <dbReference type="SAM" id="MobiDB-lite"/>
    </source>
</evidence>
<keyword evidence="3" id="KW-1185">Reference proteome</keyword>